<gene>
    <name evidence="1" type="ORF">ACFQO7_10710</name>
</gene>
<dbReference type="RefSeq" id="WP_376806206.1">
    <property type="nucleotide sequence ID" value="NZ_JBHTAC010000008.1"/>
</dbReference>
<evidence type="ECO:0000313" key="1">
    <source>
        <dbReference type="EMBL" id="MFC7242947.1"/>
    </source>
</evidence>
<proteinExistence type="predicted"/>
<organism evidence="1 2">
    <name type="scientific">Catellatospora aurea</name>
    <dbReference type="NCBI Taxonomy" id="1337874"/>
    <lineage>
        <taxon>Bacteria</taxon>
        <taxon>Bacillati</taxon>
        <taxon>Actinomycetota</taxon>
        <taxon>Actinomycetes</taxon>
        <taxon>Micromonosporales</taxon>
        <taxon>Micromonosporaceae</taxon>
        <taxon>Catellatospora</taxon>
    </lineage>
</organism>
<reference evidence="2" key="1">
    <citation type="journal article" date="2019" name="Int. J. Syst. Evol. Microbiol.">
        <title>The Global Catalogue of Microorganisms (GCM) 10K type strain sequencing project: providing services to taxonomists for standard genome sequencing and annotation.</title>
        <authorList>
            <consortium name="The Broad Institute Genomics Platform"/>
            <consortium name="The Broad Institute Genome Sequencing Center for Infectious Disease"/>
            <person name="Wu L."/>
            <person name="Ma J."/>
        </authorList>
    </citation>
    <scope>NUCLEOTIDE SEQUENCE [LARGE SCALE GENOMIC DNA]</scope>
    <source>
        <strain evidence="2">CGMCC 1.9106</strain>
    </source>
</reference>
<evidence type="ECO:0000313" key="2">
    <source>
        <dbReference type="Proteomes" id="UP001596392"/>
    </source>
</evidence>
<comment type="caution">
    <text evidence="1">The sequence shown here is derived from an EMBL/GenBank/DDBJ whole genome shotgun (WGS) entry which is preliminary data.</text>
</comment>
<sequence length="315" mass="34958">MTIIPAAAVPSFDRAAPFPEVRAVQAWCRQGDWDSVARHFAQLPTADAVYFNARAVAEVPGVTTFVGGVSQAQPSAILPKLLLGARAIELAWEARTGAQAQYVSQEQFAEMHEFLRFGEERLLEVTAREPGNGAAWAMRIVNARGLELGQAEARRRYDRLAMHHPHVFFAQTQLLQQLCPKWGGSWEAAFGFARQCAAAAPEGSVNALLIPEVHMEYWATLRGADRDGYLRRPEVLREVTEAALRSVLHPSFRPVYGWVSAHSHFAWVFSLAGDHRRAAVHFRALGGFASEFPWTYLGDAGQQFAKHRDLALKEG</sequence>
<keyword evidence="2" id="KW-1185">Reference proteome</keyword>
<name>A0ABW2GVV7_9ACTN</name>
<dbReference type="Proteomes" id="UP001596392">
    <property type="component" value="Unassembled WGS sequence"/>
</dbReference>
<protein>
    <submittedName>
        <fullName evidence="1">Uncharacterized protein</fullName>
    </submittedName>
</protein>
<dbReference type="EMBL" id="JBHTAC010000008">
    <property type="protein sequence ID" value="MFC7242947.1"/>
    <property type="molecule type" value="Genomic_DNA"/>
</dbReference>
<accession>A0ABW2GVV7</accession>